<protein>
    <recommendedName>
        <fullName evidence="2">Protein ZIP4 homolog</fullName>
    </recommendedName>
</protein>
<evidence type="ECO:0000256" key="3">
    <source>
        <dbReference type="SAM" id="MobiDB-lite"/>
    </source>
</evidence>
<gene>
    <name evidence="4" type="ORF">FCM35_KLT04730</name>
</gene>
<dbReference type="Gene3D" id="1.25.40.10">
    <property type="entry name" value="Tetratricopeptide repeat domain"/>
    <property type="match status" value="1"/>
</dbReference>
<dbReference type="InterPro" id="IPR011990">
    <property type="entry name" value="TPR-like_helical_dom_sf"/>
</dbReference>
<feature type="region of interest" description="Disordered" evidence="3">
    <location>
        <begin position="1"/>
        <end position="20"/>
    </location>
</feature>
<name>A0A833VNC9_9POAL</name>
<evidence type="ECO:0000313" key="4">
    <source>
        <dbReference type="EMBL" id="KAF3329399.1"/>
    </source>
</evidence>
<organism evidence="4 5">
    <name type="scientific">Carex littledalei</name>
    <dbReference type="NCBI Taxonomy" id="544730"/>
    <lineage>
        <taxon>Eukaryota</taxon>
        <taxon>Viridiplantae</taxon>
        <taxon>Streptophyta</taxon>
        <taxon>Embryophyta</taxon>
        <taxon>Tracheophyta</taxon>
        <taxon>Spermatophyta</taxon>
        <taxon>Magnoliopsida</taxon>
        <taxon>Liliopsida</taxon>
        <taxon>Poales</taxon>
        <taxon>Cyperaceae</taxon>
        <taxon>Cyperoideae</taxon>
        <taxon>Cariceae</taxon>
        <taxon>Carex</taxon>
        <taxon>Carex subgen. Euthyceras</taxon>
    </lineage>
</organism>
<dbReference type="EMBL" id="SWLB01000014">
    <property type="protein sequence ID" value="KAF3329399.1"/>
    <property type="molecule type" value="Genomic_DNA"/>
</dbReference>
<dbReference type="InterPro" id="IPR013940">
    <property type="entry name" value="Spo22/ZIP4/TEX11"/>
</dbReference>
<dbReference type="GO" id="GO:0090173">
    <property type="term" value="P:regulation of synaptonemal complex assembly"/>
    <property type="evidence" value="ECO:0007669"/>
    <property type="project" value="InterPro"/>
</dbReference>
<keyword evidence="1" id="KW-0469">Meiosis</keyword>
<dbReference type="Pfam" id="PF08631">
    <property type="entry name" value="SPO22"/>
    <property type="match status" value="1"/>
</dbReference>
<dbReference type="InterPro" id="IPR039057">
    <property type="entry name" value="Spo22/ZIP4"/>
</dbReference>
<dbReference type="GO" id="GO:0051321">
    <property type="term" value="P:meiotic cell cycle"/>
    <property type="evidence" value="ECO:0007669"/>
    <property type="project" value="UniProtKB-KW"/>
</dbReference>
<dbReference type="SUPFAM" id="SSF48452">
    <property type="entry name" value="TPR-like"/>
    <property type="match status" value="1"/>
</dbReference>
<accession>A0A833VNC9</accession>
<reference evidence="4" key="1">
    <citation type="submission" date="2020-01" db="EMBL/GenBank/DDBJ databases">
        <title>Genome sequence of Kobresia littledalei, the first chromosome-level genome in the family Cyperaceae.</title>
        <authorList>
            <person name="Qu G."/>
        </authorList>
    </citation>
    <scope>NUCLEOTIDE SEQUENCE</scope>
    <source>
        <strain evidence="4">C.B.Clarke</strain>
        <tissue evidence="4">Leaf</tissue>
    </source>
</reference>
<evidence type="ECO:0000313" key="5">
    <source>
        <dbReference type="Proteomes" id="UP000623129"/>
    </source>
</evidence>
<dbReference type="AlphaFoldDB" id="A0A833VNC9"/>
<evidence type="ECO:0000256" key="2">
    <source>
        <dbReference type="ARBA" id="ARBA00031845"/>
    </source>
</evidence>
<sequence>MKISELSPDLNRSSGDPLSSQISDLESLVVSAETHSSSSSASPNSISTLAASLRRQLTLLAPLAPFPDPLQLHLWKLSFRLWNACIDLSNSGDRQSTSLAELRQCTTDMLLVAGIPSNVPSATVKAASFLHRTGLIWHELRRLDRAAKCFEKATDLVDASSGNEEETRMLLDLNLARSQTAWDDSDKTLAIALLNRSKPLLSKSACADAYKSCAEQFLAYGKHMLSKTESSTSPNASDLLSEALDICEKGISATGKYSKNSELEALKSRCLRFLSAERLHHEDFEGALKCVRVMRSSWKQDESEHPSVGYVAMKGWLGIGNVQEGEKELMGLVKNKEAAESVVVAAAEEYLKQAGAEAAPAVMVALAGRCRVGGAAAAVRVVRRVLEGGGGGGGKGRAKAAAELAADERIVGLFNGDESKRERGAMHALLWNCGAEHFRLQNLEISAELFERSMLYLSREEESRSRRANCFRVLTLCYLANSQLDRAREFINEADKLEPSITCAFLKFKIHLRMKEEEEAIKQLQSMLTYTDFHPEFLSISTHESLQNKSTRVAISSLSILLSLYSPGKSMPLSEVSVVRSLTTLLLQEPNTEFEILKQAKLVQSRMIEIGVESFFGKGASGAREINWFAGNCWNFGLKAGREMKHELCKGFFELAAEFYGAAGNLGDGISDANQAMVCKCLILSVGAMLSLEEKKKDYLLDLDVKKGVEMLEQAGKLLSSISADESIKAGFHFLHTYNSYQLLNKSPTNMQRQQTQLIKNYASTKACTPHHLLQLGLTASLDLRPNLEAAEFAFRSSLTSLLSLHPPDYQSIGIILRKLASISSHSDDLAYEVYKQAYQIIIGLRMGEYPAEEGKWLAMSAWNRSNLAVRLRQGEVARKWMKLGLDLARQVSGMEKYVVSMEECLKKFEMVCDGERDGDESGTNHQLVLV</sequence>
<proteinExistence type="predicted"/>
<dbReference type="Proteomes" id="UP000623129">
    <property type="component" value="Unassembled WGS sequence"/>
</dbReference>
<evidence type="ECO:0000256" key="1">
    <source>
        <dbReference type="ARBA" id="ARBA00023254"/>
    </source>
</evidence>
<dbReference type="PANTHER" id="PTHR40375:SF2">
    <property type="entry name" value="SPORULATION-SPECIFIC PROTEIN 22"/>
    <property type="match status" value="1"/>
</dbReference>
<keyword evidence="5" id="KW-1185">Reference proteome</keyword>
<dbReference type="OrthoDB" id="65716at2759"/>
<feature type="compositionally biased region" description="Polar residues" evidence="3">
    <location>
        <begin position="10"/>
        <end position="20"/>
    </location>
</feature>
<dbReference type="PANTHER" id="PTHR40375">
    <property type="entry name" value="SPORULATION-SPECIFIC PROTEIN 22"/>
    <property type="match status" value="1"/>
</dbReference>
<comment type="caution">
    <text evidence="4">The sequence shown here is derived from an EMBL/GenBank/DDBJ whole genome shotgun (WGS) entry which is preliminary data.</text>
</comment>